<evidence type="ECO:0000256" key="3">
    <source>
        <dbReference type="ARBA" id="ARBA00012014"/>
    </source>
</evidence>
<feature type="transmembrane region" description="Helical" evidence="14">
    <location>
        <begin position="335"/>
        <end position="358"/>
    </location>
</feature>
<keyword evidence="10 14" id="KW-0472">Membrane</keyword>
<name>A0A4R6RJY0_9HYPH</name>
<dbReference type="InterPro" id="IPR016181">
    <property type="entry name" value="Acyl_CoA_acyltransferase"/>
</dbReference>
<comment type="subcellular location">
    <subcellularLocation>
        <location evidence="1">Cell membrane</location>
        <topology evidence="1">Multi-pass membrane protein</topology>
    </subcellularLocation>
</comment>
<feature type="transmembrane region" description="Helical" evidence="14">
    <location>
        <begin position="21"/>
        <end position="40"/>
    </location>
</feature>
<evidence type="ECO:0000256" key="8">
    <source>
        <dbReference type="ARBA" id="ARBA00022989"/>
    </source>
</evidence>
<feature type="domain" description="Phosphatidylglycerol lysyltransferase C-terminal" evidence="15">
    <location>
        <begin position="550"/>
        <end position="833"/>
    </location>
</feature>
<evidence type="ECO:0000313" key="17">
    <source>
        <dbReference type="Proteomes" id="UP000294547"/>
    </source>
</evidence>
<evidence type="ECO:0000256" key="13">
    <source>
        <dbReference type="ARBA" id="ARBA00047540"/>
    </source>
</evidence>
<evidence type="ECO:0000256" key="11">
    <source>
        <dbReference type="ARBA" id="ARBA00023251"/>
    </source>
</evidence>
<dbReference type="Pfam" id="PF03706">
    <property type="entry name" value="LPG_synthase_TM"/>
    <property type="match status" value="1"/>
</dbReference>
<evidence type="ECO:0000256" key="7">
    <source>
        <dbReference type="ARBA" id="ARBA00022692"/>
    </source>
</evidence>
<evidence type="ECO:0000256" key="9">
    <source>
        <dbReference type="ARBA" id="ARBA00023098"/>
    </source>
</evidence>
<evidence type="ECO:0000313" key="16">
    <source>
        <dbReference type="EMBL" id="TDP86415.1"/>
    </source>
</evidence>
<keyword evidence="17" id="KW-1185">Reference proteome</keyword>
<dbReference type="GO" id="GO:0005886">
    <property type="term" value="C:plasma membrane"/>
    <property type="evidence" value="ECO:0007669"/>
    <property type="project" value="UniProtKB-SubCell"/>
</dbReference>
<dbReference type="EMBL" id="SNXY01000006">
    <property type="protein sequence ID" value="TDP86415.1"/>
    <property type="molecule type" value="Genomic_DNA"/>
</dbReference>
<evidence type="ECO:0000256" key="6">
    <source>
        <dbReference type="ARBA" id="ARBA00022679"/>
    </source>
</evidence>
<evidence type="ECO:0000256" key="12">
    <source>
        <dbReference type="ARBA" id="ARBA00031899"/>
    </source>
</evidence>
<dbReference type="NCBIfam" id="NF033480">
    <property type="entry name" value="bifunc_MprF"/>
    <property type="match status" value="1"/>
</dbReference>
<evidence type="ECO:0000256" key="2">
    <source>
        <dbReference type="ARBA" id="ARBA00008627"/>
    </source>
</evidence>
<evidence type="ECO:0000256" key="14">
    <source>
        <dbReference type="SAM" id="Phobius"/>
    </source>
</evidence>
<evidence type="ECO:0000256" key="1">
    <source>
        <dbReference type="ARBA" id="ARBA00004651"/>
    </source>
</evidence>
<keyword evidence="5" id="KW-1003">Cell membrane</keyword>
<evidence type="ECO:0000256" key="5">
    <source>
        <dbReference type="ARBA" id="ARBA00022475"/>
    </source>
</evidence>
<reference evidence="16 17" key="1">
    <citation type="submission" date="2019-03" db="EMBL/GenBank/DDBJ databases">
        <title>Genomic Encyclopedia of Type Strains, Phase IV (KMG-IV): sequencing the most valuable type-strain genomes for metagenomic binning, comparative biology and taxonomic classification.</title>
        <authorList>
            <person name="Goeker M."/>
        </authorList>
    </citation>
    <scope>NUCLEOTIDE SEQUENCE [LARGE SCALE GENOMIC DNA]</scope>
    <source>
        <strain evidence="16 17">DSM 102969</strain>
    </source>
</reference>
<dbReference type="InterPro" id="IPR024320">
    <property type="entry name" value="LPG_synthase_C"/>
</dbReference>
<dbReference type="EC" id="2.3.2.3" evidence="3"/>
<accession>A0A4R6RJY0</accession>
<dbReference type="GO" id="GO:0006629">
    <property type="term" value="P:lipid metabolic process"/>
    <property type="evidence" value="ECO:0007669"/>
    <property type="project" value="UniProtKB-KW"/>
</dbReference>
<comment type="catalytic activity">
    <reaction evidence="13">
        <text>L-lysyl-tRNA(Lys) + a 1,2-diacyl-sn-glycero-3-phospho-(1'-sn-glycerol) = a 1,2-diacyl-sn-glycero-3-phospho-1'-(3'-O-L-lysyl)-sn-glycerol + tRNA(Lys)</text>
        <dbReference type="Rhea" id="RHEA:10668"/>
        <dbReference type="Rhea" id="RHEA-COMP:9696"/>
        <dbReference type="Rhea" id="RHEA-COMP:9697"/>
        <dbReference type="ChEBI" id="CHEBI:64716"/>
        <dbReference type="ChEBI" id="CHEBI:75792"/>
        <dbReference type="ChEBI" id="CHEBI:78442"/>
        <dbReference type="ChEBI" id="CHEBI:78529"/>
        <dbReference type="EC" id="2.3.2.3"/>
    </reaction>
</comment>
<dbReference type="InterPro" id="IPR022791">
    <property type="entry name" value="L-PG_synthase/AglD"/>
</dbReference>
<gene>
    <name evidence="16" type="ORF">EDD54_0286</name>
</gene>
<dbReference type="Pfam" id="PF09924">
    <property type="entry name" value="LPG_synthase_C"/>
    <property type="match status" value="1"/>
</dbReference>
<feature type="transmembrane region" description="Helical" evidence="14">
    <location>
        <begin position="409"/>
        <end position="439"/>
    </location>
</feature>
<protein>
    <recommendedName>
        <fullName evidence="4">Phosphatidylglycerol lysyltransferase</fullName>
        <ecNumber evidence="3">2.3.2.3</ecNumber>
    </recommendedName>
    <alternativeName>
        <fullName evidence="12">Lysylphosphatidylglycerol synthase</fullName>
    </alternativeName>
</protein>
<evidence type="ECO:0000259" key="15">
    <source>
        <dbReference type="Pfam" id="PF09924"/>
    </source>
</evidence>
<feature type="transmembrane region" description="Helical" evidence="14">
    <location>
        <begin position="92"/>
        <end position="116"/>
    </location>
</feature>
<feature type="transmembrane region" description="Helical" evidence="14">
    <location>
        <begin position="378"/>
        <end position="397"/>
    </location>
</feature>
<feature type="transmembrane region" description="Helical" evidence="14">
    <location>
        <begin position="500"/>
        <end position="520"/>
    </location>
</feature>
<organism evidence="16 17">
    <name type="scientific">Oharaeibacter diazotrophicus</name>
    <dbReference type="NCBI Taxonomy" id="1920512"/>
    <lineage>
        <taxon>Bacteria</taxon>
        <taxon>Pseudomonadati</taxon>
        <taxon>Pseudomonadota</taxon>
        <taxon>Alphaproteobacteria</taxon>
        <taxon>Hyphomicrobiales</taxon>
        <taxon>Pleomorphomonadaceae</taxon>
        <taxon>Oharaeibacter</taxon>
    </lineage>
</organism>
<sequence>MDRDSPTVAADGADRWAVWRGRLLIAAALAAVALSVFALNKLLQEVDYQDLATAIVATPWSAVAIAGVFTAVSFLALSVYDRLALAFVGRELPPLQVALASFCAYAVGNVAGFGPLTGGTVRYRFYAPLGVEPEEIARIVGYVTVAFGIGLGFVGSLGILFADRGIAHVAGLPPVVFRIAAVVILGAIAALIAAAAVGDGHVVLFGRRIALPRPREILIQLGATTVDIAASAAVLWILLPAGPVSYPLVLSIYAVAIGLGILSHVPGGVGVFEATVVAGLGGRLPVEGVLGALLLYRVIYYAAPLALAVAALTVTEVRRAAGSNPLIGRATGAMVPLVLGTMAVLLGAMLVFSGATPAPDEKLDWLQQVFPLPLVEGAHFLASVLGIFLIVAARGLVHRLDGAWWFSVFVLALSIPLALVKALAIGEALLLAVLLVALLTTRPIFNRPASLIHDRLSPGWWLCVATVLAVEVAILFFVYKEVDYSHELWWQFEFQAAAPRSLRAALGIALAAAGAAAFLLTRPPTGRPERPSEDDVERAAVIVRGQPVADASLVMVGDKSVMFSDDGSAFVMYGKRGRSWVALLDPIGGTPAARAELVWRFVETARRHGGRAVFYQVPAESLALYADAGLSAFKLGEEARIRLADFTLKGSRRSSFRNAINKAERDGITFSIVPKGEVAAVMPQLQAISDAWLDAHAVREKGFSLGSFEPDYVARTDVALLRRGEEVLAFANLLTTDLKEEATIDLMRFAPGAPNGAMEVLFAKILLHFQAEGYAWFSLGMAPLSGLSENPVAPLWHRVGRAAFDHGEAFYNFHGLRAFKSKFDPIWTPRYMAVAGGLNPVLALADVTVLISGGLKGVIAK</sequence>
<comment type="caution">
    <text evidence="16">The sequence shown here is derived from an EMBL/GenBank/DDBJ whole genome shotgun (WGS) entry which is preliminary data.</text>
</comment>
<dbReference type="InterPro" id="IPR051211">
    <property type="entry name" value="PG_lysyltransferase"/>
</dbReference>
<evidence type="ECO:0000256" key="4">
    <source>
        <dbReference type="ARBA" id="ARBA00021546"/>
    </source>
</evidence>
<keyword evidence="9" id="KW-0443">Lipid metabolism</keyword>
<dbReference type="GO" id="GO:0050071">
    <property type="term" value="F:phosphatidylglycerol lysyltransferase activity"/>
    <property type="evidence" value="ECO:0007669"/>
    <property type="project" value="UniProtKB-EC"/>
</dbReference>
<dbReference type="GO" id="GO:0055091">
    <property type="term" value="P:phospholipid homeostasis"/>
    <property type="evidence" value="ECO:0007669"/>
    <property type="project" value="TreeGrafter"/>
</dbReference>
<keyword evidence="11" id="KW-0046">Antibiotic resistance</keyword>
<dbReference type="AlphaFoldDB" id="A0A4R6RJY0"/>
<proteinExistence type="inferred from homology"/>
<dbReference type="PANTHER" id="PTHR34697:SF2">
    <property type="entry name" value="PHOSPHATIDYLGLYCEROL LYSYLTRANSFERASE"/>
    <property type="match status" value="1"/>
</dbReference>
<dbReference type="Proteomes" id="UP000294547">
    <property type="component" value="Unassembled WGS sequence"/>
</dbReference>
<keyword evidence="7 14" id="KW-0812">Transmembrane</keyword>
<dbReference type="RefSeq" id="WP_165644637.1">
    <property type="nucleotide sequence ID" value="NZ_BSPM01000008.1"/>
</dbReference>
<feature type="transmembrane region" description="Helical" evidence="14">
    <location>
        <begin position="136"/>
        <end position="163"/>
    </location>
</feature>
<evidence type="ECO:0000256" key="10">
    <source>
        <dbReference type="ARBA" id="ARBA00023136"/>
    </source>
</evidence>
<dbReference type="GO" id="GO:0046677">
    <property type="term" value="P:response to antibiotic"/>
    <property type="evidence" value="ECO:0007669"/>
    <property type="project" value="UniProtKB-KW"/>
</dbReference>
<feature type="transmembrane region" description="Helical" evidence="14">
    <location>
        <begin position="459"/>
        <end position="479"/>
    </location>
</feature>
<feature type="transmembrane region" description="Helical" evidence="14">
    <location>
        <begin position="217"/>
        <end position="239"/>
    </location>
</feature>
<feature type="transmembrane region" description="Helical" evidence="14">
    <location>
        <begin position="175"/>
        <end position="197"/>
    </location>
</feature>
<feature type="transmembrane region" description="Helical" evidence="14">
    <location>
        <begin position="246"/>
        <end position="265"/>
    </location>
</feature>
<feature type="transmembrane region" description="Helical" evidence="14">
    <location>
        <begin position="294"/>
        <end position="314"/>
    </location>
</feature>
<keyword evidence="6 16" id="KW-0808">Transferase</keyword>
<keyword evidence="8 14" id="KW-1133">Transmembrane helix</keyword>
<feature type="transmembrane region" description="Helical" evidence="14">
    <location>
        <begin position="60"/>
        <end position="80"/>
    </location>
</feature>
<dbReference type="SUPFAM" id="SSF55729">
    <property type="entry name" value="Acyl-CoA N-acyltransferases (Nat)"/>
    <property type="match status" value="1"/>
</dbReference>
<dbReference type="PANTHER" id="PTHR34697">
    <property type="entry name" value="PHOSPHATIDYLGLYCEROL LYSYLTRANSFERASE"/>
    <property type="match status" value="1"/>
</dbReference>
<comment type="similarity">
    <text evidence="2">Belongs to the LPG synthase family.</text>
</comment>